<reference evidence="2 3" key="2">
    <citation type="journal article" date="2016" name="Genome Announc.">
        <title>Draft Genome Sequence of Erythromycin- and Oxytetracycline-Sensitive Nocardia seriolae Strain U-1 (NBRC 110359).</title>
        <authorList>
            <person name="Imajoh M."/>
            <person name="Sukeda M."/>
            <person name="Shimizu M."/>
            <person name="Yamane J."/>
            <person name="Ohnishi K."/>
            <person name="Oshima S."/>
        </authorList>
    </citation>
    <scope>NUCLEOTIDE SEQUENCE [LARGE SCALE GENOMIC DNA]</scope>
    <source>
        <strain evidence="2 3">U-1</strain>
    </source>
</reference>
<evidence type="ECO:0000313" key="2">
    <source>
        <dbReference type="EMBL" id="GAP33332.1"/>
    </source>
</evidence>
<comment type="caution">
    <text evidence="2">The sequence shown here is derived from an EMBL/GenBank/DDBJ whole genome shotgun (WGS) entry which is preliminary data.</text>
</comment>
<dbReference type="EMBL" id="BBYQ01000244">
    <property type="protein sequence ID" value="GAP33332.1"/>
    <property type="molecule type" value="Genomic_DNA"/>
</dbReference>
<dbReference type="AlphaFoldDB" id="A0ABC9Z653"/>
<proteinExistence type="predicted"/>
<feature type="region of interest" description="Disordered" evidence="1">
    <location>
        <begin position="1"/>
        <end position="32"/>
    </location>
</feature>
<dbReference type="Proteomes" id="UP000037179">
    <property type="component" value="Unassembled WGS sequence"/>
</dbReference>
<organism evidence="2 3">
    <name type="scientific">Nocardia seriolae</name>
    <dbReference type="NCBI Taxonomy" id="37332"/>
    <lineage>
        <taxon>Bacteria</taxon>
        <taxon>Bacillati</taxon>
        <taxon>Actinomycetota</taxon>
        <taxon>Actinomycetes</taxon>
        <taxon>Mycobacteriales</taxon>
        <taxon>Nocardiaceae</taxon>
        <taxon>Nocardia</taxon>
    </lineage>
</organism>
<protein>
    <submittedName>
        <fullName evidence="2">Uncharacterized protein</fullName>
    </submittedName>
</protein>
<evidence type="ECO:0000313" key="3">
    <source>
        <dbReference type="Proteomes" id="UP000037179"/>
    </source>
</evidence>
<gene>
    <name evidence="2" type="ORF">NSK11_contig00244-0002</name>
</gene>
<feature type="non-terminal residue" evidence="2">
    <location>
        <position position="1"/>
    </location>
</feature>
<reference evidence="3" key="1">
    <citation type="submission" date="2015-07" db="EMBL/GenBank/DDBJ databases">
        <title>Nocardia seriolae U-1 whole genome shotgun sequence.</title>
        <authorList>
            <person name="Imajoh M."/>
            <person name="Fukumoto Y."/>
            <person name="Sukeda M."/>
            <person name="Yamane J."/>
            <person name="Yamasaki K."/>
            <person name="Shimizu M."/>
            <person name="Ohnishi K."/>
            <person name="Oshima S."/>
        </authorList>
    </citation>
    <scope>NUCLEOTIDE SEQUENCE [LARGE SCALE GENOMIC DNA]</scope>
    <source>
        <strain evidence="3">U-1</strain>
    </source>
</reference>
<sequence>PSSSGPVKSAVNLSGPPDKPEYYLVTDSGLVP</sequence>
<name>A0ABC9Z653_9NOCA</name>
<evidence type="ECO:0000256" key="1">
    <source>
        <dbReference type="SAM" id="MobiDB-lite"/>
    </source>
</evidence>
<accession>A0ABC9Z653</accession>
<keyword evidence="3" id="KW-1185">Reference proteome</keyword>